<feature type="region of interest" description="Disordered" evidence="1">
    <location>
        <begin position="478"/>
        <end position="511"/>
    </location>
</feature>
<proteinExistence type="predicted"/>
<evidence type="ECO:0000313" key="3">
    <source>
        <dbReference type="Proteomes" id="UP000019484"/>
    </source>
</evidence>
<dbReference type="STRING" id="1182541.W9ZI76"/>
<dbReference type="eggNOG" id="ENOG502S0CM">
    <property type="taxonomic scope" value="Eukaryota"/>
</dbReference>
<dbReference type="HOGENOM" id="CLU_372154_0_0_1"/>
<dbReference type="AlphaFoldDB" id="W9ZI76"/>
<dbReference type="OrthoDB" id="439943at2759"/>
<dbReference type="EMBL" id="AMWN01000002">
    <property type="protein sequence ID" value="EXJ94214.1"/>
    <property type="molecule type" value="Genomic_DNA"/>
</dbReference>
<dbReference type="Proteomes" id="UP000019484">
    <property type="component" value="Unassembled WGS sequence"/>
</dbReference>
<dbReference type="RefSeq" id="XP_007721708.1">
    <property type="nucleotide sequence ID" value="XM_007723518.1"/>
</dbReference>
<sequence>MSAVEPIPPALGDSWASLTDFESSNEEDLRSEHTDVGSLLDVHSSDDVQSIADETDVVPFIYEEEVTFEEYLHGQQPLGASIQEPAALAHSATGSVEANCAGTDSQETIRHATSQHSIVRPLSELENSFFRRCLNEDVSSNYYSVIRMPLLEEGLSVDALDYFKVILLGPHVDQFKPEIQRKLGDALVSRKVSATSSSSSSVSRFHIVPSCFGPGSEPEFADLVAIDKLIDFECYDLAGGGRSVHHLAPLILKSSQTHSTVTSEWNGHAFAVTNPRWILPDLAIICVRLDQKHNLDTDSLAMLEFADRHRIPTILIRLDRGWLGNYGKAMNTDYLYESIESDPEQASAQVLTSKLPLDIPTFLNIDSALLNKHIAYSISSSAAERSYEDSVWVDLSNLTGGKEFRGSKPSSPVSPSLKQIFLILCIVGLHFFLGAQLWPLISDGLSNKSVSTTNAVGMPNIAIAASLGDAHPLSQIRQSGQASQALGQGARKSSLPETPHASPSANPVSSLGEDETHFQVSIVSRGQLMVKLPGKALGHKKRSQLEVVVMKANQALPTQVQELFDGIFGVQVHPGDTYGDIEVNLTMIQPPFSETLTLSLEGEATNQNRSLNTRLHTINGTLQGIINALSTSLPVWPSRNPLQTLARDAKRVKKDLKDNIAGWWTSQPLSKRSVLEKLSTVRKRGLTGAECVYADMARLTDQGVTQGQRILSKFTDEIRNAQGGLLRLFKSVDGAQPTAESKAGLLAKKLGAAQGRARHIVSSASGRLTPRNAHG</sequence>
<evidence type="ECO:0000313" key="2">
    <source>
        <dbReference type="EMBL" id="EXJ94214.1"/>
    </source>
</evidence>
<name>W9ZI76_9EURO</name>
<organism evidence="2 3">
    <name type="scientific">Capronia coronata CBS 617.96</name>
    <dbReference type="NCBI Taxonomy" id="1182541"/>
    <lineage>
        <taxon>Eukaryota</taxon>
        <taxon>Fungi</taxon>
        <taxon>Dikarya</taxon>
        <taxon>Ascomycota</taxon>
        <taxon>Pezizomycotina</taxon>
        <taxon>Eurotiomycetes</taxon>
        <taxon>Chaetothyriomycetidae</taxon>
        <taxon>Chaetothyriales</taxon>
        <taxon>Herpotrichiellaceae</taxon>
        <taxon>Capronia</taxon>
    </lineage>
</organism>
<accession>W9ZI76</accession>
<feature type="compositionally biased region" description="Low complexity" evidence="1">
    <location>
        <begin position="478"/>
        <end position="490"/>
    </location>
</feature>
<keyword evidence="3" id="KW-1185">Reference proteome</keyword>
<dbReference type="GeneID" id="19157507"/>
<reference evidence="2 3" key="1">
    <citation type="submission" date="2013-03" db="EMBL/GenBank/DDBJ databases">
        <title>The Genome Sequence of Capronia coronata CBS 617.96.</title>
        <authorList>
            <consortium name="The Broad Institute Genomics Platform"/>
            <person name="Cuomo C."/>
            <person name="de Hoog S."/>
            <person name="Gorbushina A."/>
            <person name="Walker B."/>
            <person name="Young S.K."/>
            <person name="Zeng Q."/>
            <person name="Gargeya S."/>
            <person name="Fitzgerald M."/>
            <person name="Haas B."/>
            <person name="Abouelleil A."/>
            <person name="Allen A.W."/>
            <person name="Alvarado L."/>
            <person name="Arachchi H.M."/>
            <person name="Berlin A.M."/>
            <person name="Chapman S.B."/>
            <person name="Gainer-Dewar J."/>
            <person name="Goldberg J."/>
            <person name="Griggs A."/>
            <person name="Gujja S."/>
            <person name="Hansen M."/>
            <person name="Howarth C."/>
            <person name="Imamovic A."/>
            <person name="Ireland A."/>
            <person name="Larimer J."/>
            <person name="McCowan C."/>
            <person name="Murphy C."/>
            <person name="Pearson M."/>
            <person name="Poon T.W."/>
            <person name="Priest M."/>
            <person name="Roberts A."/>
            <person name="Saif S."/>
            <person name="Shea T."/>
            <person name="Sisk P."/>
            <person name="Sykes S."/>
            <person name="Wortman J."/>
            <person name="Nusbaum C."/>
            <person name="Birren B."/>
        </authorList>
    </citation>
    <scope>NUCLEOTIDE SEQUENCE [LARGE SCALE GENOMIC DNA]</scope>
    <source>
        <strain evidence="2 3">CBS 617.96</strain>
    </source>
</reference>
<comment type="caution">
    <text evidence="2">The sequence shown here is derived from an EMBL/GenBank/DDBJ whole genome shotgun (WGS) entry which is preliminary data.</text>
</comment>
<evidence type="ECO:0000256" key="1">
    <source>
        <dbReference type="SAM" id="MobiDB-lite"/>
    </source>
</evidence>
<protein>
    <submittedName>
        <fullName evidence="2">Uncharacterized protein</fullName>
    </submittedName>
</protein>
<gene>
    <name evidence="2" type="ORF">A1O1_02607</name>
</gene>